<dbReference type="SUPFAM" id="SSF52151">
    <property type="entry name" value="FabD/lysophospholipase-like"/>
    <property type="match status" value="1"/>
</dbReference>
<dbReference type="Proteomes" id="UP000070107">
    <property type="component" value="Unassembled WGS sequence"/>
</dbReference>
<dbReference type="PANTHER" id="PTHR14226">
    <property type="entry name" value="NEUROPATHY TARGET ESTERASE/SWISS CHEESE D.MELANOGASTER"/>
    <property type="match status" value="1"/>
</dbReference>
<evidence type="ECO:0000256" key="2">
    <source>
        <dbReference type="ARBA" id="ARBA00022963"/>
    </source>
</evidence>
<comment type="caution">
    <text evidence="6">The sequence shown here is derived from an EMBL/GenBank/DDBJ whole genome shotgun (WGS) entry which is preliminary data.</text>
</comment>
<dbReference type="STRING" id="1494590.ATN84_23320"/>
<feature type="active site" description="Proton acceptor" evidence="4">
    <location>
        <position position="260"/>
    </location>
</feature>
<organism evidence="6 7">
    <name type="scientific">Paramesorhizobium deserti</name>
    <dbReference type="NCBI Taxonomy" id="1494590"/>
    <lineage>
        <taxon>Bacteria</taxon>
        <taxon>Pseudomonadati</taxon>
        <taxon>Pseudomonadota</taxon>
        <taxon>Alphaproteobacteria</taxon>
        <taxon>Hyphomicrobiales</taxon>
        <taxon>Phyllobacteriaceae</taxon>
        <taxon>Paramesorhizobium</taxon>
    </lineage>
</organism>
<dbReference type="AlphaFoldDB" id="A0A135HY27"/>
<feature type="short sequence motif" description="GXSXG" evidence="4">
    <location>
        <begin position="114"/>
        <end position="118"/>
    </location>
</feature>
<feature type="domain" description="PNPLA" evidence="5">
    <location>
        <begin position="81"/>
        <end position="273"/>
    </location>
</feature>
<reference evidence="6 7" key="1">
    <citation type="submission" date="2015-11" db="EMBL/GenBank/DDBJ databases">
        <title>Draft genome sequence of Paramesorhizobium deserti A-3-E, a strain highly resistant to diverse beta-lactam antibiotics.</title>
        <authorList>
            <person name="Lv R."/>
            <person name="Yang X."/>
            <person name="Fang N."/>
            <person name="Guo J."/>
            <person name="Luo X."/>
            <person name="Peng F."/>
            <person name="Yang R."/>
            <person name="Cui Y."/>
            <person name="Fang C."/>
            <person name="Song Y."/>
        </authorList>
    </citation>
    <scope>NUCLEOTIDE SEQUENCE [LARGE SCALE GENOMIC DNA]</scope>
    <source>
        <strain evidence="6 7">A-3-E</strain>
    </source>
</reference>
<evidence type="ECO:0000256" key="3">
    <source>
        <dbReference type="ARBA" id="ARBA00023098"/>
    </source>
</evidence>
<feature type="short sequence motif" description="GXGXXG" evidence="4">
    <location>
        <begin position="85"/>
        <end position="90"/>
    </location>
</feature>
<sequence>MISPNAIEYRAVNLDRLVGILMLAFLAGCLAPDRVVYGPKAAANATIEGFGDIRIYADTSRQLPEEREWLPIPRDKDVNYLVLSGGGSGGAFGVGVLKAWSDRGERPEFDIVSGVSTGALMAPFAFLGPTYDDMLVELYTSGVAKELVDADFLPKGLLGPSLLKQAPLRKMVERHLTREVMAKIAAEHRKGRRLLVLTSNLDSLRAVVWNMGAIADSGRPDALKLFQDIIIASASLPGIFPAVLIKAKSGGQEFEEMHSDGGSASSILTIPEGWMTNPAKSAWPKGHRLNMYIIVNNALMPEFSTTTNNTFAVMARASSALIRAQTRSALVATYLYAQRTGIRVRVASIDTQIPYNVTDPFNTDYMRAVFNHGYARLASGGLWKDKPLFADELAVAQPVDVTR</sequence>
<evidence type="ECO:0000256" key="4">
    <source>
        <dbReference type="PROSITE-ProRule" id="PRU01161"/>
    </source>
</evidence>
<dbReference type="GO" id="GO:0016787">
    <property type="term" value="F:hydrolase activity"/>
    <property type="evidence" value="ECO:0007669"/>
    <property type="project" value="UniProtKB-UniRule"/>
</dbReference>
<evidence type="ECO:0000313" key="6">
    <source>
        <dbReference type="EMBL" id="KXF78107.1"/>
    </source>
</evidence>
<feature type="active site" description="Nucleophile" evidence="4">
    <location>
        <position position="116"/>
    </location>
</feature>
<accession>A0A135HY27</accession>
<evidence type="ECO:0000256" key="1">
    <source>
        <dbReference type="ARBA" id="ARBA00022801"/>
    </source>
</evidence>
<dbReference type="InterPro" id="IPR050301">
    <property type="entry name" value="NTE"/>
</dbReference>
<name>A0A135HY27_9HYPH</name>
<keyword evidence="1 4" id="KW-0378">Hydrolase</keyword>
<protein>
    <submittedName>
        <fullName evidence="6">Alpha/beta hydrolase</fullName>
    </submittedName>
</protein>
<dbReference type="Pfam" id="PF01734">
    <property type="entry name" value="Patatin"/>
    <property type="match status" value="1"/>
</dbReference>
<dbReference type="InterPro" id="IPR016035">
    <property type="entry name" value="Acyl_Trfase/lysoPLipase"/>
</dbReference>
<gene>
    <name evidence="6" type="ORF">ATN84_23320</name>
</gene>
<dbReference type="PANTHER" id="PTHR14226:SF74">
    <property type="entry name" value="BLR4684 PROTEIN"/>
    <property type="match status" value="1"/>
</dbReference>
<dbReference type="GO" id="GO:0016042">
    <property type="term" value="P:lipid catabolic process"/>
    <property type="evidence" value="ECO:0007669"/>
    <property type="project" value="UniProtKB-UniRule"/>
</dbReference>
<dbReference type="Gene3D" id="3.40.1090.10">
    <property type="entry name" value="Cytosolic phospholipase A2 catalytic domain"/>
    <property type="match status" value="1"/>
</dbReference>
<keyword evidence="3 4" id="KW-0443">Lipid metabolism</keyword>
<proteinExistence type="predicted"/>
<dbReference type="EMBL" id="LNTU01000002">
    <property type="protein sequence ID" value="KXF78107.1"/>
    <property type="molecule type" value="Genomic_DNA"/>
</dbReference>
<dbReference type="InterPro" id="IPR002641">
    <property type="entry name" value="PNPLA_dom"/>
</dbReference>
<keyword evidence="2 4" id="KW-0442">Lipid degradation</keyword>
<feature type="short sequence motif" description="DGA/G" evidence="4">
    <location>
        <begin position="260"/>
        <end position="262"/>
    </location>
</feature>
<dbReference type="PROSITE" id="PS51635">
    <property type="entry name" value="PNPLA"/>
    <property type="match status" value="1"/>
</dbReference>
<evidence type="ECO:0000259" key="5">
    <source>
        <dbReference type="PROSITE" id="PS51635"/>
    </source>
</evidence>
<keyword evidence="7" id="KW-1185">Reference proteome</keyword>
<evidence type="ECO:0000313" key="7">
    <source>
        <dbReference type="Proteomes" id="UP000070107"/>
    </source>
</evidence>